<reference evidence="3" key="2">
    <citation type="submission" date="2010-04" db="EMBL/GenBank/DDBJ databases">
        <authorList>
            <person name="Buell R."/>
            <person name="Hamilton J."/>
            <person name="Hostetler J."/>
        </authorList>
    </citation>
    <scope>NUCLEOTIDE SEQUENCE [LARGE SCALE GENOMIC DNA]</scope>
    <source>
        <strain evidence="3">DAOM:BR144</strain>
    </source>
</reference>
<accession>K3W6B7</accession>
<evidence type="ECO:0000313" key="3">
    <source>
        <dbReference type="Proteomes" id="UP000019132"/>
    </source>
</evidence>
<dbReference type="HOGENOM" id="CLU_065063_0_0_1"/>
<dbReference type="VEuPathDB" id="FungiDB:PYU1_G000508"/>
<dbReference type="InParanoid" id="K3W6B7"/>
<protein>
    <recommendedName>
        <fullName evidence="1">PDZ domain-containing protein</fullName>
    </recommendedName>
</protein>
<dbReference type="InterPro" id="IPR036034">
    <property type="entry name" value="PDZ_sf"/>
</dbReference>
<evidence type="ECO:0000259" key="1">
    <source>
        <dbReference type="PROSITE" id="PS50106"/>
    </source>
</evidence>
<sequence length="364" mass="39894">MSTKRMAHQVSATPSPRSHLAIDVVEEEEARVATTPDCMPRTTEILWNGTASLGFTLKRKRKTGAILVSKVKDAAGTPQLRIGSELKLVGGFPVQKLTLDEVKKVMLHAPKPVSLVFLNKDKTESTMMTMPTARQEDAVFITDCSERGSFDNEFEDAPTPFVLPMAARECDEVARPATRLQRSSSAFGSFAHTTPCRRGSFAMTAPTESFSPTSSSGFTTYSNNYYAKPTDSKAKKRKVSKLRVALDRMSQLLNRPVRQSALNIPAGKSIVVQDSRCAKCAYAWTWMCSILSNSSRSIQPLALMSAWRKHRWVSLRNECVGALRYSAKGARRARSSSESCPSLFSSSSSKIVVTSAFHCSGACA</sequence>
<reference evidence="3" key="1">
    <citation type="journal article" date="2010" name="Genome Biol.">
        <title>Genome sequence of the necrotrophic plant pathogen Pythium ultimum reveals original pathogenicity mechanisms and effector repertoire.</title>
        <authorList>
            <person name="Levesque C.A."/>
            <person name="Brouwer H."/>
            <person name="Cano L."/>
            <person name="Hamilton J.P."/>
            <person name="Holt C."/>
            <person name="Huitema E."/>
            <person name="Raffaele S."/>
            <person name="Robideau G.P."/>
            <person name="Thines M."/>
            <person name="Win J."/>
            <person name="Zerillo M.M."/>
            <person name="Beakes G.W."/>
            <person name="Boore J.L."/>
            <person name="Busam D."/>
            <person name="Dumas B."/>
            <person name="Ferriera S."/>
            <person name="Fuerstenberg S.I."/>
            <person name="Gachon C.M."/>
            <person name="Gaulin E."/>
            <person name="Govers F."/>
            <person name="Grenville-Briggs L."/>
            <person name="Horner N."/>
            <person name="Hostetler J."/>
            <person name="Jiang R.H."/>
            <person name="Johnson J."/>
            <person name="Krajaejun T."/>
            <person name="Lin H."/>
            <person name="Meijer H.J."/>
            <person name="Moore B."/>
            <person name="Morris P."/>
            <person name="Phuntmart V."/>
            <person name="Puiu D."/>
            <person name="Shetty J."/>
            <person name="Stajich J.E."/>
            <person name="Tripathy S."/>
            <person name="Wawra S."/>
            <person name="van West P."/>
            <person name="Whitty B.R."/>
            <person name="Coutinho P.M."/>
            <person name="Henrissat B."/>
            <person name="Martin F."/>
            <person name="Thomas P.D."/>
            <person name="Tyler B.M."/>
            <person name="De Vries R.P."/>
            <person name="Kamoun S."/>
            <person name="Yandell M."/>
            <person name="Tisserat N."/>
            <person name="Buell C.R."/>
        </authorList>
    </citation>
    <scope>NUCLEOTIDE SEQUENCE</scope>
    <source>
        <strain evidence="3">DAOM:BR144</strain>
    </source>
</reference>
<dbReference type="AlphaFoldDB" id="K3W6B7"/>
<organism evidence="2 3">
    <name type="scientific">Globisporangium ultimum (strain ATCC 200006 / CBS 805.95 / DAOM BR144)</name>
    <name type="common">Pythium ultimum</name>
    <dbReference type="NCBI Taxonomy" id="431595"/>
    <lineage>
        <taxon>Eukaryota</taxon>
        <taxon>Sar</taxon>
        <taxon>Stramenopiles</taxon>
        <taxon>Oomycota</taxon>
        <taxon>Peronosporomycetes</taxon>
        <taxon>Pythiales</taxon>
        <taxon>Pythiaceae</taxon>
        <taxon>Globisporangium</taxon>
    </lineage>
</organism>
<dbReference type="InterPro" id="IPR001478">
    <property type="entry name" value="PDZ"/>
</dbReference>
<feature type="domain" description="PDZ" evidence="1">
    <location>
        <begin position="42"/>
        <end position="121"/>
    </location>
</feature>
<keyword evidence="3" id="KW-1185">Reference proteome</keyword>
<dbReference type="SUPFAM" id="SSF50156">
    <property type="entry name" value="PDZ domain-like"/>
    <property type="match status" value="1"/>
</dbReference>
<dbReference type="Proteomes" id="UP000019132">
    <property type="component" value="Unassembled WGS sequence"/>
</dbReference>
<name>K3W6B7_GLOUD</name>
<dbReference type="Gene3D" id="2.30.42.10">
    <property type="match status" value="1"/>
</dbReference>
<dbReference type="EMBL" id="GL376636">
    <property type="status" value="NOT_ANNOTATED_CDS"/>
    <property type="molecule type" value="Genomic_DNA"/>
</dbReference>
<dbReference type="EnsemblProtists" id="PYU1_T000508">
    <property type="protein sequence ID" value="PYU1_T000508"/>
    <property type="gene ID" value="PYU1_G000508"/>
</dbReference>
<dbReference type="eggNOG" id="ENOG502S1ZP">
    <property type="taxonomic scope" value="Eukaryota"/>
</dbReference>
<dbReference type="CDD" id="cd00136">
    <property type="entry name" value="PDZ_canonical"/>
    <property type="match status" value="1"/>
</dbReference>
<proteinExistence type="predicted"/>
<evidence type="ECO:0000313" key="2">
    <source>
        <dbReference type="EnsemblProtists" id="PYU1_T000508"/>
    </source>
</evidence>
<dbReference type="PROSITE" id="PS50106">
    <property type="entry name" value="PDZ"/>
    <property type="match status" value="1"/>
</dbReference>
<reference evidence="2" key="3">
    <citation type="submission" date="2015-02" db="UniProtKB">
        <authorList>
            <consortium name="EnsemblProtists"/>
        </authorList>
    </citation>
    <scope>IDENTIFICATION</scope>
    <source>
        <strain evidence="2">DAOM BR144</strain>
    </source>
</reference>